<keyword evidence="2" id="KW-0812">Transmembrane</keyword>
<dbReference type="Proteomes" id="UP000593737">
    <property type="component" value="Chromosome"/>
</dbReference>
<keyword evidence="1" id="KW-0175">Coiled coil</keyword>
<keyword evidence="2" id="KW-0472">Membrane</keyword>
<dbReference type="EMBL" id="CP047423">
    <property type="protein sequence ID" value="QPD03945.1"/>
    <property type="molecule type" value="Genomic_DNA"/>
</dbReference>
<dbReference type="KEGG" id="nkf:Nkreftii_001719"/>
<keyword evidence="2" id="KW-1133">Transmembrane helix</keyword>
<feature type="transmembrane region" description="Helical" evidence="2">
    <location>
        <begin position="88"/>
        <end position="111"/>
    </location>
</feature>
<sequence>MPAWLFPALKAVLPHVGTILSAAAPVFTKKSADAASNQTSMLQEQVTELQAAVAKNDTHIKDLAMQMRTTLEALEQGAALAERRYQRILTMCLTSAVVVVVSLGLVLILLLR</sequence>
<reference evidence="3 4" key="1">
    <citation type="journal article" date="2020" name="ISME J.">
        <title>Enrichment and physiological characterization of a novel comammox Nitrospira indicates ammonium inhibition of complete nitrification.</title>
        <authorList>
            <person name="Sakoula D."/>
            <person name="Koch H."/>
            <person name="Frank J."/>
            <person name="Jetten M.S.M."/>
            <person name="van Kessel M.A.H.J."/>
            <person name="Lucker S."/>
        </authorList>
    </citation>
    <scope>NUCLEOTIDE SEQUENCE [LARGE SCALE GENOMIC DNA]</scope>
    <source>
        <strain evidence="3">Comreactor17</strain>
    </source>
</reference>
<feature type="coiled-coil region" evidence="1">
    <location>
        <begin position="32"/>
        <end position="84"/>
    </location>
</feature>
<evidence type="ECO:0000256" key="1">
    <source>
        <dbReference type="SAM" id="Coils"/>
    </source>
</evidence>
<dbReference type="AlphaFoldDB" id="A0A7S8IZF8"/>
<proteinExistence type="predicted"/>
<evidence type="ECO:0000313" key="3">
    <source>
        <dbReference type="EMBL" id="QPD03945.1"/>
    </source>
</evidence>
<evidence type="ECO:0000256" key="2">
    <source>
        <dbReference type="SAM" id="Phobius"/>
    </source>
</evidence>
<name>A0A7S8IZF8_9BACT</name>
<gene>
    <name evidence="3" type="ORF">Nkreftii_001719</name>
</gene>
<accession>A0A7S8IZF8</accession>
<evidence type="ECO:0000313" key="4">
    <source>
        <dbReference type="Proteomes" id="UP000593737"/>
    </source>
</evidence>
<protein>
    <submittedName>
        <fullName evidence="3">Uncharacterized protein</fullName>
    </submittedName>
</protein>
<organism evidence="3 4">
    <name type="scientific">Candidatus Nitrospira kreftii</name>
    <dbReference type="NCBI Taxonomy" id="2652173"/>
    <lineage>
        <taxon>Bacteria</taxon>
        <taxon>Pseudomonadati</taxon>
        <taxon>Nitrospirota</taxon>
        <taxon>Nitrospiria</taxon>
        <taxon>Nitrospirales</taxon>
        <taxon>Nitrospiraceae</taxon>
        <taxon>Nitrospira</taxon>
    </lineage>
</organism>